<evidence type="ECO:0000259" key="4">
    <source>
        <dbReference type="Pfam" id="PF00728"/>
    </source>
</evidence>
<dbReference type="Pfam" id="PF00728">
    <property type="entry name" value="Glyco_hydro_20"/>
    <property type="match status" value="1"/>
</dbReference>
<sequence>MKRLLPALLLLIACCTTRAQAPAVRGFHIDLRIQVMKMPALKQLALQLSQQGINTLVMEWEGAYPFETEPVIPNRYAYTRSEVTDFIHYCDSLHMDVIPLQQSFGHVEYILRYPRYAALREDSRDYSQVCPSQLAANKALFTKLFKEMAATHHSPYIHIGCDETHLLGHCPLCQQRAKNRGVSKLYFDHVKMLCDIVISLGKIPVLWADIALKYPEYLQQLPKQAVLVDWNYGWALDRFGDHRKLLQSGYQIWGSPALRSDPDNYFYTGWQRHFNNIHDFVPTTRQLGYKGIVMTSWSTSGEYDAVFNATGDLTDLYPVRNVYPISGFNMLIAAFLQSVHQVQALNTDSFITRYCQEQYGLDAATAAGFRRALFCAKPGTQGLDSAEWSARILHAMQPTKHADEFEHYRLMADVRVYYLRYNAIEAALNKDDHPDLAKYAAQLKALMDTEPALRETFTRLNDRVLYPSAIENENEIRCYKTHQLYARLTRTR</sequence>
<dbReference type="OrthoDB" id="9763537at2"/>
<dbReference type="Proteomes" id="UP000244450">
    <property type="component" value="Unassembled WGS sequence"/>
</dbReference>
<name>A0A2T7BH89_9BACT</name>
<organism evidence="5 6">
    <name type="scientific">Chitinophaga parva</name>
    <dbReference type="NCBI Taxonomy" id="2169414"/>
    <lineage>
        <taxon>Bacteria</taxon>
        <taxon>Pseudomonadati</taxon>
        <taxon>Bacteroidota</taxon>
        <taxon>Chitinophagia</taxon>
        <taxon>Chitinophagales</taxon>
        <taxon>Chitinophagaceae</taxon>
        <taxon>Chitinophaga</taxon>
    </lineage>
</organism>
<feature type="signal peptide" evidence="3">
    <location>
        <begin position="1"/>
        <end position="21"/>
    </location>
</feature>
<keyword evidence="6" id="KW-1185">Reference proteome</keyword>
<dbReference type="PANTHER" id="PTHR21040">
    <property type="entry name" value="BCDNA.GH04120"/>
    <property type="match status" value="1"/>
</dbReference>
<dbReference type="SUPFAM" id="SSF51445">
    <property type="entry name" value="(Trans)glycosidases"/>
    <property type="match status" value="1"/>
</dbReference>
<dbReference type="InterPro" id="IPR038901">
    <property type="entry name" value="HEXDC-like"/>
</dbReference>
<feature type="chain" id="PRO_5015755874" evidence="3">
    <location>
        <begin position="22"/>
        <end position="492"/>
    </location>
</feature>
<evidence type="ECO:0000256" key="2">
    <source>
        <dbReference type="ARBA" id="ARBA00022801"/>
    </source>
</evidence>
<gene>
    <name evidence="5" type="ORF">DCC81_15380</name>
</gene>
<dbReference type="EMBL" id="QCYK01000002">
    <property type="protein sequence ID" value="PUZ25651.1"/>
    <property type="molecule type" value="Genomic_DNA"/>
</dbReference>
<reference evidence="5 6" key="1">
    <citation type="submission" date="2018-04" db="EMBL/GenBank/DDBJ databases">
        <title>Chitinophaga fuyangensis sp. nov., isolated from soil in a chemical factory.</title>
        <authorList>
            <person name="Chen K."/>
        </authorList>
    </citation>
    <scope>NUCLEOTIDE SEQUENCE [LARGE SCALE GENOMIC DNA]</scope>
    <source>
        <strain evidence="5 6">LY-1</strain>
    </source>
</reference>
<evidence type="ECO:0000313" key="5">
    <source>
        <dbReference type="EMBL" id="PUZ25651.1"/>
    </source>
</evidence>
<keyword evidence="3" id="KW-0732">Signal</keyword>
<comment type="similarity">
    <text evidence="1">Belongs to the glycosyl hydrolase 20 family.</text>
</comment>
<evidence type="ECO:0000256" key="3">
    <source>
        <dbReference type="SAM" id="SignalP"/>
    </source>
</evidence>
<protein>
    <submittedName>
        <fullName evidence="5">Beta-N-acetylhexosaminidase</fullName>
    </submittedName>
</protein>
<dbReference type="InterPro" id="IPR015883">
    <property type="entry name" value="Glyco_hydro_20_cat"/>
</dbReference>
<evidence type="ECO:0000313" key="6">
    <source>
        <dbReference type="Proteomes" id="UP000244450"/>
    </source>
</evidence>
<dbReference type="InterPro" id="IPR017853">
    <property type="entry name" value="GH"/>
</dbReference>
<dbReference type="CDD" id="cd06565">
    <property type="entry name" value="GH20_GcnA-like"/>
    <property type="match status" value="1"/>
</dbReference>
<comment type="caution">
    <text evidence="5">The sequence shown here is derived from an EMBL/GenBank/DDBJ whole genome shotgun (WGS) entry which is preliminary data.</text>
</comment>
<dbReference type="RefSeq" id="WP_108687490.1">
    <property type="nucleotide sequence ID" value="NZ_QCYK01000002.1"/>
</dbReference>
<dbReference type="Gene3D" id="3.20.20.80">
    <property type="entry name" value="Glycosidases"/>
    <property type="match status" value="1"/>
</dbReference>
<dbReference type="PANTHER" id="PTHR21040:SF8">
    <property type="entry name" value="BCDNA.GH04120"/>
    <property type="match status" value="1"/>
</dbReference>
<feature type="domain" description="Glycoside hydrolase family 20 catalytic" evidence="4">
    <location>
        <begin position="32"/>
        <end position="286"/>
    </location>
</feature>
<dbReference type="GO" id="GO:0005975">
    <property type="term" value="P:carbohydrate metabolic process"/>
    <property type="evidence" value="ECO:0007669"/>
    <property type="project" value="InterPro"/>
</dbReference>
<keyword evidence="2" id="KW-0378">Hydrolase</keyword>
<proteinExistence type="inferred from homology"/>
<accession>A0A2T7BH89</accession>
<evidence type="ECO:0000256" key="1">
    <source>
        <dbReference type="ARBA" id="ARBA00006285"/>
    </source>
</evidence>
<dbReference type="AlphaFoldDB" id="A0A2T7BH89"/>
<dbReference type="GO" id="GO:0004563">
    <property type="term" value="F:beta-N-acetylhexosaminidase activity"/>
    <property type="evidence" value="ECO:0007669"/>
    <property type="project" value="UniProtKB-ARBA"/>
</dbReference>